<dbReference type="AlphaFoldDB" id="A0A645FFX0"/>
<protein>
    <recommendedName>
        <fullName evidence="1">YprB ribonuclease H-like domain-containing protein</fullName>
    </recommendedName>
</protein>
<evidence type="ECO:0000259" key="1">
    <source>
        <dbReference type="Pfam" id="PF13482"/>
    </source>
</evidence>
<gene>
    <name evidence="2" type="ORF">SDC9_160609</name>
</gene>
<proteinExistence type="predicted"/>
<dbReference type="SUPFAM" id="SSF53098">
    <property type="entry name" value="Ribonuclease H-like"/>
    <property type="match status" value="1"/>
</dbReference>
<name>A0A645FFX0_9ZZZZ</name>
<evidence type="ECO:0000313" key="2">
    <source>
        <dbReference type="EMBL" id="MPN13288.1"/>
    </source>
</evidence>
<dbReference type="InterPro" id="IPR012337">
    <property type="entry name" value="RNaseH-like_sf"/>
</dbReference>
<comment type="caution">
    <text evidence="2">The sequence shown here is derived from an EMBL/GenBank/DDBJ whole genome shotgun (WGS) entry which is preliminary data.</text>
</comment>
<feature type="domain" description="YprB ribonuclease H-like" evidence="1">
    <location>
        <begin position="37"/>
        <end position="159"/>
    </location>
</feature>
<dbReference type="Gene3D" id="3.90.1200.10">
    <property type="match status" value="1"/>
</dbReference>
<dbReference type="InterPro" id="IPR038720">
    <property type="entry name" value="YprB_RNase_H-like_dom"/>
</dbReference>
<dbReference type="Pfam" id="PF13482">
    <property type="entry name" value="RNase_H_2"/>
    <property type="match status" value="1"/>
</dbReference>
<accession>A0A645FFX0</accession>
<reference evidence="2" key="1">
    <citation type="submission" date="2019-08" db="EMBL/GenBank/DDBJ databases">
        <authorList>
            <person name="Kucharzyk K."/>
            <person name="Murdoch R.W."/>
            <person name="Higgins S."/>
            <person name="Loffler F."/>
        </authorList>
    </citation>
    <scope>NUCLEOTIDE SEQUENCE</scope>
</reference>
<sequence>MAGSDDWQSGRYAWFGEFRDLDAEGEIRLAIQAMSWLTLMLAEHPHTRVYHYSDYEMVHLTKLVQVSKSPELRQALDLLRSAHVDLFTVIRKHFFGAHGLGLKTVAHAGAGFSWRDDSPGGLNSQSWFAEAAHGPDPRTRDDARQRVLDYNEDDVRATYQKLTGVELGDLHWFYVYAGVMWAIVFMRTGARRVHFGEMEKPEDPESLFYHAGLLKKLIGEQN</sequence>
<dbReference type="EMBL" id="VSSQ01059782">
    <property type="protein sequence ID" value="MPN13288.1"/>
    <property type="molecule type" value="Genomic_DNA"/>
</dbReference>
<organism evidence="2">
    <name type="scientific">bioreactor metagenome</name>
    <dbReference type="NCBI Taxonomy" id="1076179"/>
    <lineage>
        <taxon>unclassified sequences</taxon>
        <taxon>metagenomes</taxon>
        <taxon>ecological metagenomes</taxon>
    </lineage>
</organism>